<feature type="compositionally biased region" description="Polar residues" evidence="1">
    <location>
        <begin position="8"/>
        <end position="18"/>
    </location>
</feature>
<feature type="region of interest" description="Disordered" evidence="1">
    <location>
        <begin position="1"/>
        <end position="21"/>
    </location>
</feature>
<feature type="region of interest" description="Disordered" evidence="1">
    <location>
        <begin position="124"/>
        <end position="144"/>
    </location>
</feature>
<keyword evidence="3" id="KW-1185">Reference proteome</keyword>
<dbReference type="EnsemblPlants" id="ORUFI11G19780.1">
    <property type="protein sequence ID" value="ORUFI11G19780.1"/>
    <property type="gene ID" value="ORUFI11G19780"/>
</dbReference>
<reference evidence="2" key="2">
    <citation type="submission" date="2015-06" db="UniProtKB">
        <authorList>
            <consortium name="EnsemblPlants"/>
        </authorList>
    </citation>
    <scope>IDENTIFICATION</scope>
</reference>
<accession>A0A0E0RAD0</accession>
<proteinExistence type="predicted"/>
<organism evidence="2 3">
    <name type="scientific">Oryza rufipogon</name>
    <name type="common">Brownbeard rice</name>
    <name type="synonym">Asian wild rice</name>
    <dbReference type="NCBI Taxonomy" id="4529"/>
    <lineage>
        <taxon>Eukaryota</taxon>
        <taxon>Viridiplantae</taxon>
        <taxon>Streptophyta</taxon>
        <taxon>Embryophyta</taxon>
        <taxon>Tracheophyta</taxon>
        <taxon>Spermatophyta</taxon>
        <taxon>Magnoliopsida</taxon>
        <taxon>Liliopsida</taxon>
        <taxon>Poales</taxon>
        <taxon>Poaceae</taxon>
        <taxon>BOP clade</taxon>
        <taxon>Oryzoideae</taxon>
        <taxon>Oryzeae</taxon>
        <taxon>Oryzinae</taxon>
        <taxon>Oryza</taxon>
    </lineage>
</organism>
<name>A0A0E0RAD0_ORYRU</name>
<dbReference type="AlphaFoldDB" id="A0A0E0RAD0"/>
<dbReference type="Proteomes" id="UP000008022">
    <property type="component" value="Unassembled WGS sequence"/>
</dbReference>
<dbReference type="Gramene" id="ORUFI11G19780.1">
    <property type="protein sequence ID" value="ORUFI11G19780.1"/>
    <property type="gene ID" value="ORUFI11G19780"/>
</dbReference>
<sequence length="160" mass="16625">MPPPSVSICRNTATSRSSPPVEHWSTTLATALAAVAVFVTCTHTDTRRVTHARELFDADAYAVLAAGAPCRAGGLAVRAGGAAERRPAVAPAPRQRHVGVPRQAVGAHGAEVPVDGVRVVRRHHAAGRRAAAPPDADKTTATRTSSDTLLTSIAMQELCL</sequence>
<dbReference type="HOGENOM" id="CLU_1655022_0_0_1"/>
<reference evidence="3" key="1">
    <citation type="submission" date="2013-06" db="EMBL/GenBank/DDBJ databases">
        <authorList>
            <person name="Zhao Q."/>
        </authorList>
    </citation>
    <scope>NUCLEOTIDE SEQUENCE</scope>
    <source>
        <strain evidence="3">cv. W1943</strain>
    </source>
</reference>
<evidence type="ECO:0000313" key="3">
    <source>
        <dbReference type="Proteomes" id="UP000008022"/>
    </source>
</evidence>
<evidence type="ECO:0000313" key="2">
    <source>
        <dbReference type="EnsemblPlants" id="ORUFI11G19780.1"/>
    </source>
</evidence>
<evidence type="ECO:0000256" key="1">
    <source>
        <dbReference type="SAM" id="MobiDB-lite"/>
    </source>
</evidence>
<protein>
    <submittedName>
        <fullName evidence="2">Uncharacterized protein</fullName>
    </submittedName>
</protein>